<keyword evidence="3" id="KW-1185">Reference proteome</keyword>
<gene>
    <name evidence="2" type="ORF">GRF29_1g2041731</name>
</gene>
<proteinExistence type="predicted"/>
<dbReference type="Proteomes" id="UP001280581">
    <property type="component" value="Unassembled WGS sequence"/>
</dbReference>
<evidence type="ECO:0000313" key="2">
    <source>
        <dbReference type="EMBL" id="KAK3217136.1"/>
    </source>
</evidence>
<feature type="signal peptide" evidence="1">
    <location>
        <begin position="1"/>
        <end position="21"/>
    </location>
</feature>
<keyword evidence="1" id="KW-0732">Signal</keyword>
<evidence type="ECO:0000256" key="1">
    <source>
        <dbReference type="SAM" id="SignalP"/>
    </source>
</evidence>
<comment type="caution">
    <text evidence="2">The sequence shown here is derived from an EMBL/GenBank/DDBJ whole genome shotgun (WGS) entry which is preliminary data.</text>
</comment>
<dbReference type="EMBL" id="WVTA01000001">
    <property type="protein sequence ID" value="KAK3217136.1"/>
    <property type="molecule type" value="Genomic_DNA"/>
</dbReference>
<feature type="chain" id="PRO_5042900593" evidence="1">
    <location>
        <begin position="22"/>
        <end position="223"/>
    </location>
</feature>
<accession>A0AAN6M9V8</accession>
<sequence length="223" mass="25235">MSKSAHTLASLLETLLPTVNLTQPPPHPTDASLTPAISSLLLHPTIEATLHLINADLPSTHFLVRHMQAPPAIEGMLLHSILHRCEGDLRNARLWASDVRDANDGWVPKHRDAQRLDPNVVDSMEGESTGALRFVDFVYNDDRGEMERLIDDVEKFRKHGRGGKDVELEERIRVELERVLTWCRKKFGDGEYMDASAAWVRHGEEVRKKGQDMVSEGKGFREF</sequence>
<reference evidence="2 3" key="1">
    <citation type="submission" date="2021-02" db="EMBL/GenBank/DDBJ databases">
        <title>Genome assembly of Pseudopithomyces chartarum.</title>
        <authorList>
            <person name="Jauregui R."/>
            <person name="Singh J."/>
            <person name="Voisey C."/>
        </authorList>
    </citation>
    <scope>NUCLEOTIDE SEQUENCE [LARGE SCALE GENOMIC DNA]</scope>
    <source>
        <strain evidence="2 3">AGR01</strain>
    </source>
</reference>
<evidence type="ECO:0000313" key="3">
    <source>
        <dbReference type="Proteomes" id="UP001280581"/>
    </source>
</evidence>
<name>A0AAN6M9V8_9PLEO</name>
<dbReference type="AlphaFoldDB" id="A0AAN6M9V8"/>
<organism evidence="2 3">
    <name type="scientific">Pseudopithomyces chartarum</name>
    <dbReference type="NCBI Taxonomy" id="1892770"/>
    <lineage>
        <taxon>Eukaryota</taxon>
        <taxon>Fungi</taxon>
        <taxon>Dikarya</taxon>
        <taxon>Ascomycota</taxon>
        <taxon>Pezizomycotina</taxon>
        <taxon>Dothideomycetes</taxon>
        <taxon>Pleosporomycetidae</taxon>
        <taxon>Pleosporales</taxon>
        <taxon>Massarineae</taxon>
        <taxon>Didymosphaeriaceae</taxon>
        <taxon>Pseudopithomyces</taxon>
    </lineage>
</organism>
<protein>
    <submittedName>
        <fullName evidence="2">Uncharacterized protein</fullName>
    </submittedName>
</protein>